<dbReference type="Ensembl" id="ENSSRHT00000063211.1">
    <property type="protein sequence ID" value="ENSSRHP00000061509.1"/>
    <property type="gene ID" value="ENSSRHG00000030718.1"/>
</dbReference>
<evidence type="ECO:0000259" key="2">
    <source>
        <dbReference type="Pfam" id="PF05351"/>
    </source>
</evidence>
<accession>A0A673K4W0</accession>
<organism evidence="3 4">
    <name type="scientific">Sinocyclocheilus rhinocerous</name>
    <dbReference type="NCBI Taxonomy" id="307959"/>
    <lineage>
        <taxon>Eukaryota</taxon>
        <taxon>Metazoa</taxon>
        <taxon>Chordata</taxon>
        <taxon>Craniata</taxon>
        <taxon>Vertebrata</taxon>
        <taxon>Euteleostomi</taxon>
        <taxon>Actinopterygii</taxon>
        <taxon>Neopterygii</taxon>
        <taxon>Teleostei</taxon>
        <taxon>Ostariophysi</taxon>
        <taxon>Cypriniformes</taxon>
        <taxon>Cyprinidae</taxon>
        <taxon>Cyprininae</taxon>
        <taxon>Sinocyclocheilus</taxon>
    </lineage>
</organism>
<sequence>FLCGTQKTSKILKNWMNLRDAETGKVLWQGTEDLSLPGVEHEARVPKKILKCKAVSRELNFSSAEKLEKFRLEQKVFFKGQCLEEWFFEFGFAQMAYTLGNLTTKFYDDDLHVSTSRVRLFYV</sequence>
<feature type="domain" description="GMP phosphodiesterase delta subunit" evidence="2">
    <location>
        <begin position="9"/>
        <end position="92"/>
    </location>
</feature>
<dbReference type="GO" id="GO:0007399">
    <property type="term" value="P:nervous system development"/>
    <property type="evidence" value="ECO:0007669"/>
    <property type="project" value="UniProtKB-ARBA"/>
</dbReference>
<dbReference type="PANTHER" id="PTHR12976:SF0">
    <property type="entry name" value="RETINAL ROD RHODOPSIN-SENSITIVE CGMP 3',5'-CYCLIC PHOSPHODIESTERASE SUBUNIT DELTA"/>
    <property type="match status" value="1"/>
</dbReference>
<dbReference type="InterPro" id="IPR037036">
    <property type="entry name" value="PDED_dom_sf"/>
</dbReference>
<dbReference type="InterPro" id="IPR008015">
    <property type="entry name" value="PDED_dom"/>
</dbReference>
<name>A0A673K4W0_9TELE</name>
<proteinExistence type="inferred from homology"/>
<evidence type="ECO:0000313" key="3">
    <source>
        <dbReference type="Ensembl" id="ENSSRHP00000061509.1"/>
    </source>
</evidence>
<dbReference type="Gene3D" id="2.70.50.40">
    <property type="entry name" value="GMP phosphodiesterase, delta subunit"/>
    <property type="match status" value="1"/>
</dbReference>
<protein>
    <submittedName>
        <fullName evidence="3">Phosphodiesterase 6D, cGMP-specific, rod, delta</fullName>
    </submittedName>
</protein>
<dbReference type="Pfam" id="PF05351">
    <property type="entry name" value="GMP_PDE_delta"/>
    <property type="match status" value="1"/>
</dbReference>
<evidence type="ECO:0000256" key="1">
    <source>
        <dbReference type="ARBA" id="ARBA00008102"/>
    </source>
</evidence>
<dbReference type="Proteomes" id="UP000472270">
    <property type="component" value="Unassembled WGS sequence"/>
</dbReference>
<dbReference type="GO" id="GO:0005737">
    <property type="term" value="C:cytoplasm"/>
    <property type="evidence" value="ECO:0007669"/>
    <property type="project" value="TreeGrafter"/>
</dbReference>
<evidence type="ECO:0000313" key="4">
    <source>
        <dbReference type="Proteomes" id="UP000472270"/>
    </source>
</evidence>
<dbReference type="PANTHER" id="PTHR12976">
    <property type="entry name" value="RETINAL ROD RHODOPSIN-SENSITIVE CGMP 3',5'-CYCLIC PHOSPHODIESTERASE DELTA-SUBUNIT"/>
    <property type="match status" value="1"/>
</dbReference>
<reference evidence="3" key="2">
    <citation type="submission" date="2025-09" db="UniProtKB">
        <authorList>
            <consortium name="Ensembl"/>
        </authorList>
    </citation>
    <scope>IDENTIFICATION</scope>
</reference>
<comment type="similarity">
    <text evidence="1">Belongs to the PDE6D/unc-119 family.</text>
</comment>
<dbReference type="InterPro" id="IPR014756">
    <property type="entry name" value="Ig_E-set"/>
</dbReference>
<reference evidence="3" key="1">
    <citation type="submission" date="2025-08" db="UniProtKB">
        <authorList>
            <consortium name="Ensembl"/>
        </authorList>
    </citation>
    <scope>IDENTIFICATION</scope>
</reference>
<dbReference type="SUPFAM" id="SSF81296">
    <property type="entry name" value="E set domains"/>
    <property type="match status" value="1"/>
</dbReference>
<keyword evidence="4" id="KW-1185">Reference proteome</keyword>
<dbReference type="AlphaFoldDB" id="A0A673K4W0"/>